<dbReference type="Proteomes" id="UP000464378">
    <property type="component" value="Chromosome"/>
</dbReference>
<feature type="domain" description="3-keto-alpha-glucoside-1,2-lyase/3-keto-2-hydroxy-glucal hydratase" evidence="2">
    <location>
        <begin position="127"/>
        <end position="307"/>
    </location>
</feature>
<evidence type="ECO:0000259" key="2">
    <source>
        <dbReference type="Pfam" id="PF06439"/>
    </source>
</evidence>
<gene>
    <name evidence="3" type="ORF">GMBLW1_05030</name>
</gene>
<dbReference type="RefSeq" id="WP_162658538.1">
    <property type="nucleotide sequence ID" value="NZ_LR593887.1"/>
</dbReference>
<dbReference type="EMBL" id="LR593887">
    <property type="protein sequence ID" value="VTS04286.1"/>
    <property type="molecule type" value="Genomic_DNA"/>
</dbReference>
<sequence length="313" mass="34075">MSRHSHLLALLALPLLLAANTPQPLQLLDGESTFGWTVSGTASLASGKLVLGPGKAVAQHDIRLPKGEIVLVYSLPRGTATADQQPLKVGDQLTQSWAFAGGKLRLTTGEDSQLSIHSLTYTPIAGQSLFDGKSLAGWTVFPDRKSKFTVTPEGWLNVIDGPGDLQTVGQWDDFLFQTECISNGQWLNSGIFFRAIPGQYQQGYEAQIRNQWVGNDRSKPFDFGTGAIYRRQPARKVVSTDKEWFTLTIVADGNHIATWVNGIQVADFTDSRATAANARQGSKTTAGILSIQGHDPTTDLSFRNLRVVPLNEK</sequence>
<protein>
    <recommendedName>
        <fullName evidence="2">3-keto-alpha-glucoside-1,2-lyase/3-keto-2-hydroxy-glucal hydratase domain-containing protein</fullName>
    </recommendedName>
</protein>
<name>A0A6C2YQ32_9BACT</name>
<evidence type="ECO:0000313" key="3">
    <source>
        <dbReference type="EMBL" id="VIP03457.1"/>
    </source>
</evidence>
<dbReference type="Pfam" id="PF06439">
    <property type="entry name" value="3keto-disac_hyd"/>
    <property type="match status" value="1"/>
</dbReference>
<dbReference type="GO" id="GO:0016787">
    <property type="term" value="F:hydrolase activity"/>
    <property type="evidence" value="ECO:0007669"/>
    <property type="project" value="UniProtKB-KW"/>
</dbReference>
<dbReference type="EMBL" id="LR586016">
    <property type="protein sequence ID" value="VIP03457.1"/>
    <property type="molecule type" value="Genomic_DNA"/>
</dbReference>
<organism evidence="3">
    <name type="scientific">Tuwongella immobilis</name>
    <dbReference type="NCBI Taxonomy" id="692036"/>
    <lineage>
        <taxon>Bacteria</taxon>
        <taxon>Pseudomonadati</taxon>
        <taxon>Planctomycetota</taxon>
        <taxon>Planctomycetia</taxon>
        <taxon>Gemmatales</taxon>
        <taxon>Gemmataceae</taxon>
        <taxon>Tuwongella</taxon>
    </lineage>
</organism>
<feature type="chain" id="PRO_5033534883" description="3-keto-alpha-glucoside-1,2-lyase/3-keto-2-hydroxy-glucal hydratase domain-containing protein" evidence="1">
    <location>
        <begin position="19"/>
        <end position="313"/>
    </location>
</feature>
<dbReference type="AlphaFoldDB" id="A0A6C2YQ32"/>
<reference evidence="3" key="1">
    <citation type="submission" date="2019-04" db="EMBL/GenBank/DDBJ databases">
        <authorList>
            <consortium name="Science for Life Laboratories"/>
        </authorList>
    </citation>
    <scope>NUCLEOTIDE SEQUENCE</scope>
    <source>
        <strain evidence="3">MBLW1</strain>
    </source>
</reference>
<feature type="signal peptide" evidence="1">
    <location>
        <begin position="1"/>
        <end position="18"/>
    </location>
</feature>
<keyword evidence="1" id="KW-0732">Signal</keyword>
<keyword evidence="3" id="KW-0378">Hydrolase</keyword>
<dbReference type="InterPro" id="IPR010496">
    <property type="entry name" value="AL/BT2_dom"/>
</dbReference>
<dbReference type="InParanoid" id="A0A6C2YQ32"/>
<evidence type="ECO:0000313" key="4">
    <source>
        <dbReference type="Proteomes" id="UP000464378"/>
    </source>
</evidence>
<accession>A0A6C2YQ32</accession>
<dbReference type="KEGG" id="tim:GMBLW1_05030"/>
<proteinExistence type="predicted"/>
<evidence type="ECO:0000256" key="1">
    <source>
        <dbReference type="SAM" id="SignalP"/>
    </source>
</evidence>
<dbReference type="Gene3D" id="2.60.120.560">
    <property type="entry name" value="Exo-inulinase, domain 1"/>
    <property type="match status" value="1"/>
</dbReference>
<keyword evidence="4" id="KW-1185">Reference proteome</keyword>